<dbReference type="InterPro" id="IPR013806">
    <property type="entry name" value="Kringle-like"/>
</dbReference>
<comment type="caution">
    <text evidence="6">Lacks conserved residue(s) required for the propagation of feature annotation.</text>
</comment>
<evidence type="ECO:0000313" key="8">
    <source>
        <dbReference type="Proteomes" id="UP001152795"/>
    </source>
</evidence>
<dbReference type="InterPro" id="IPR036943">
    <property type="entry name" value="FN_type2_sf"/>
</dbReference>
<keyword evidence="4" id="KW-0677">Repeat</keyword>
<evidence type="ECO:0000256" key="1">
    <source>
        <dbReference type="ARBA" id="ARBA00004613"/>
    </source>
</evidence>
<comment type="subcellular location">
    <subcellularLocation>
        <location evidence="1">Secreted</location>
    </subcellularLocation>
</comment>
<evidence type="ECO:0000313" key="7">
    <source>
        <dbReference type="EMBL" id="CAB4004602.1"/>
    </source>
</evidence>
<dbReference type="PROSITE" id="PS51092">
    <property type="entry name" value="FN2_2"/>
    <property type="match status" value="2"/>
</dbReference>
<dbReference type="SUPFAM" id="SSF49785">
    <property type="entry name" value="Galactose-binding domain-like"/>
    <property type="match status" value="1"/>
</dbReference>
<dbReference type="GO" id="GO:0009986">
    <property type="term" value="C:cell surface"/>
    <property type="evidence" value="ECO:0007669"/>
    <property type="project" value="TreeGrafter"/>
</dbReference>
<dbReference type="InterPro" id="IPR000562">
    <property type="entry name" value="FN_type2_dom"/>
</dbReference>
<evidence type="ECO:0000256" key="2">
    <source>
        <dbReference type="ARBA" id="ARBA00010011"/>
    </source>
</evidence>
<dbReference type="OrthoDB" id="5944909at2759"/>
<organism evidence="7 8">
    <name type="scientific">Paramuricea clavata</name>
    <name type="common">Red gorgonian</name>
    <name type="synonym">Violescent sea-whip</name>
    <dbReference type="NCBI Taxonomy" id="317549"/>
    <lineage>
        <taxon>Eukaryota</taxon>
        <taxon>Metazoa</taxon>
        <taxon>Cnidaria</taxon>
        <taxon>Anthozoa</taxon>
        <taxon>Octocorallia</taxon>
        <taxon>Malacalcyonacea</taxon>
        <taxon>Plexauridae</taxon>
        <taxon>Paramuricea</taxon>
    </lineage>
</organism>
<dbReference type="InterPro" id="IPR051666">
    <property type="entry name" value="SP_Capacitation_Regulator"/>
</dbReference>
<dbReference type="GO" id="GO:0008201">
    <property type="term" value="F:heparin binding"/>
    <property type="evidence" value="ECO:0007669"/>
    <property type="project" value="TreeGrafter"/>
</dbReference>
<accession>A0A6S7IF89</accession>
<dbReference type="InterPro" id="IPR008979">
    <property type="entry name" value="Galactose-bd-like_sf"/>
</dbReference>
<evidence type="ECO:0000256" key="6">
    <source>
        <dbReference type="PROSITE-ProRule" id="PRU00479"/>
    </source>
</evidence>
<sequence>MTRLCWKYGTDFFLESNCAVKTTTGECCVFPTKAYGFVRRSCYTPGSGDTLWCPTTSDYDTDGKWGKCDVTQQPMADCAVKTTAGECCVFPFKYKSNLMQSCITDDNGNKLWCSTTSDYDKDGKWGNCDVTQHPYRWVLTHGIKATQSSTFSIYLARYATDGDYNHYHPIFYFSETTTSDLPYLQVDMGKKMPVDFVIIKFPIVFDPAKIYKAIR</sequence>
<protein>
    <submittedName>
        <fullName evidence="7">Uncharacterized protein</fullName>
    </submittedName>
</protein>
<dbReference type="Pfam" id="PF00040">
    <property type="entry name" value="fn2"/>
    <property type="match status" value="2"/>
</dbReference>
<keyword evidence="5" id="KW-1015">Disulfide bond</keyword>
<evidence type="ECO:0000256" key="3">
    <source>
        <dbReference type="ARBA" id="ARBA00022525"/>
    </source>
</evidence>
<comment type="similarity">
    <text evidence="2">Belongs to the seminal plasma protein family.</text>
</comment>
<evidence type="ECO:0000256" key="5">
    <source>
        <dbReference type="ARBA" id="ARBA00023157"/>
    </source>
</evidence>
<dbReference type="SUPFAM" id="SSF57440">
    <property type="entry name" value="Kringle-like"/>
    <property type="match status" value="2"/>
</dbReference>
<dbReference type="PANTHER" id="PTHR22918">
    <property type="entry name" value="SEMINAL PLASMA PROTEIN"/>
    <property type="match status" value="1"/>
</dbReference>
<comment type="caution">
    <text evidence="7">The sequence shown here is derived from an EMBL/GenBank/DDBJ whole genome shotgun (WGS) entry which is preliminary data.</text>
</comment>
<keyword evidence="3" id="KW-0964">Secreted</keyword>
<reference evidence="7" key="1">
    <citation type="submission" date="2020-04" db="EMBL/GenBank/DDBJ databases">
        <authorList>
            <person name="Alioto T."/>
            <person name="Alioto T."/>
            <person name="Gomez Garrido J."/>
        </authorList>
    </citation>
    <scope>NUCLEOTIDE SEQUENCE</scope>
    <source>
        <strain evidence="7">A484AB</strain>
    </source>
</reference>
<keyword evidence="8" id="KW-1185">Reference proteome</keyword>
<dbReference type="PRINTS" id="PR00013">
    <property type="entry name" value="FNTYPEII"/>
</dbReference>
<dbReference type="EMBL" id="CACRXK020004949">
    <property type="protein sequence ID" value="CAB4004602.1"/>
    <property type="molecule type" value="Genomic_DNA"/>
</dbReference>
<gene>
    <name evidence="7" type="ORF">PACLA_8A088725</name>
</gene>
<dbReference type="PANTHER" id="PTHR22918:SF1">
    <property type="entry name" value="FIBRONECTIN TYPE-II DOMAIN-CONTAINING PROTEIN"/>
    <property type="match status" value="1"/>
</dbReference>
<dbReference type="Gene3D" id="2.60.120.260">
    <property type="entry name" value="Galactose-binding domain-like"/>
    <property type="match status" value="1"/>
</dbReference>
<dbReference type="AlphaFoldDB" id="A0A6S7IF89"/>
<dbReference type="Proteomes" id="UP001152795">
    <property type="component" value="Unassembled WGS sequence"/>
</dbReference>
<dbReference type="FunFam" id="2.10.10.10:FF:000009">
    <property type="entry name" value="Epididymal sperm-binding protein 1"/>
    <property type="match status" value="1"/>
</dbReference>
<proteinExistence type="inferred from homology"/>
<dbReference type="CDD" id="cd00062">
    <property type="entry name" value="FN2"/>
    <property type="match status" value="1"/>
</dbReference>
<feature type="non-terminal residue" evidence="7">
    <location>
        <position position="215"/>
    </location>
</feature>
<evidence type="ECO:0000256" key="4">
    <source>
        <dbReference type="ARBA" id="ARBA00022737"/>
    </source>
</evidence>
<name>A0A6S7IF89_PARCT</name>
<dbReference type="GO" id="GO:0005576">
    <property type="term" value="C:extracellular region"/>
    <property type="evidence" value="ECO:0007669"/>
    <property type="project" value="UniProtKB-SubCell"/>
</dbReference>
<dbReference type="Gene3D" id="2.10.10.10">
    <property type="entry name" value="Fibronectin, type II, collagen-binding"/>
    <property type="match status" value="2"/>
</dbReference>
<dbReference type="SMART" id="SM00059">
    <property type="entry name" value="FN2"/>
    <property type="match status" value="2"/>
</dbReference>